<sequence length="437" mass="49989">MKKVLIISPHFPPVNAPDMQRVRMSLPYYKDLGWEPVVLCVDDKFVSGYKDALLNETIPSDVEVHKIKAWPESFTRRLGIGSLSLRSYYHFKKAGSKLLSQREFDLVFFSTTLFHVCALGRYWQKKFGVPFVVDMQDPWRNDFFLTKPKSQRPPKFWLTYLLNKKLEAYTMPYAAGLMSVSQAYIDNLKSRYHALDSRPSLLLPFGLSDKDFQLVQQKNITPEIINGKKISVVYMGAINKFFLPLIKAFFIAFKKAVPNTEAYHFYFIGTNYSMSVNKKPVEKIGKELKIEHLITEVPQRIPYFSALSTIMHADILFIPGSSDADYNASKVYNNIFSGKPIFSIFNEKSLVKEAINETAAGVVVGISETDTQETLVQKIEEAMPHFMQLHQKKVELKPGPLKKYLATSMAEQQTRFFARVLSCYVAPFLVLMDGCTV</sequence>
<keyword evidence="2" id="KW-1185">Reference proteome</keyword>
<reference evidence="1 2" key="1">
    <citation type="journal article" date="2015" name="Int. J. Syst. Evol. Microbiol.">
        <title>Flavisolibacter ginsenosidimutans sp. nov., with ginsenoside-converting activity isolated from soil used for cultivating ginseng.</title>
        <authorList>
            <person name="Zhao Y."/>
            <person name="Liu Q."/>
            <person name="Kang M.S."/>
            <person name="Jin F."/>
            <person name="Yu H."/>
            <person name="Im W.T."/>
        </authorList>
    </citation>
    <scope>NUCLEOTIDE SEQUENCE [LARGE SCALE GENOMIC DNA]</scope>
    <source>
        <strain evidence="1 2">Gsoil 636</strain>
    </source>
</reference>
<evidence type="ECO:0000313" key="2">
    <source>
        <dbReference type="Proteomes" id="UP000321204"/>
    </source>
</evidence>
<gene>
    <name evidence="1" type="ORF">FSB75_17665</name>
</gene>
<dbReference type="EMBL" id="CP042433">
    <property type="protein sequence ID" value="QEC57652.1"/>
    <property type="molecule type" value="Genomic_DNA"/>
</dbReference>
<accession>A0A5B8UMQ0</accession>
<keyword evidence="1" id="KW-0808">Transferase</keyword>
<name>A0A5B8UMQ0_9BACT</name>
<dbReference type="GO" id="GO:0016740">
    <property type="term" value="F:transferase activity"/>
    <property type="evidence" value="ECO:0007669"/>
    <property type="project" value="UniProtKB-KW"/>
</dbReference>
<protein>
    <submittedName>
        <fullName evidence="1">Glycosyltransferase family 4 protein</fullName>
    </submittedName>
</protein>
<organism evidence="1 2">
    <name type="scientific">Flavisolibacter ginsenosidimutans</name>
    <dbReference type="NCBI Taxonomy" id="661481"/>
    <lineage>
        <taxon>Bacteria</taxon>
        <taxon>Pseudomonadati</taxon>
        <taxon>Bacteroidota</taxon>
        <taxon>Chitinophagia</taxon>
        <taxon>Chitinophagales</taxon>
        <taxon>Chitinophagaceae</taxon>
        <taxon>Flavisolibacter</taxon>
    </lineage>
</organism>
<dbReference type="OrthoDB" id="846071at2"/>
<evidence type="ECO:0000313" key="1">
    <source>
        <dbReference type="EMBL" id="QEC57652.1"/>
    </source>
</evidence>
<dbReference type="KEGG" id="fgg:FSB75_17665"/>
<dbReference type="RefSeq" id="WP_146790197.1">
    <property type="nucleotide sequence ID" value="NZ_BAABIO010000003.1"/>
</dbReference>
<dbReference type="Gene3D" id="3.40.50.2000">
    <property type="entry name" value="Glycogen Phosphorylase B"/>
    <property type="match status" value="1"/>
</dbReference>
<dbReference type="SUPFAM" id="SSF53756">
    <property type="entry name" value="UDP-Glycosyltransferase/glycogen phosphorylase"/>
    <property type="match status" value="1"/>
</dbReference>
<dbReference type="AlphaFoldDB" id="A0A5B8UMQ0"/>
<proteinExistence type="predicted"/>
<dbReference type="Proteomes" id="UP000321204">
    <property type="component" value="Chromosome"/>
</dbReference>